<feature type="compositionally biased region" description="Polar residues" evidence="2">
    <location>
        <begin position="444"/>
        <end position="466"/>
    </location>
</feature>
<dbReference type="Proteomes" id="UP000010467">
    <property type="component" value="Chromosome"/>
</dbReference>
<dbReference type="InterPro" id="IPR011765">
    <property type="entry name" value="Pept_M16_N"/>
</dbReference>
<dbReference type="HOGENOM" id="CLU_007487_0_1_0"/>
<dbReference type="eggNOG" id="COG0612">
    <property type="taxonomic scope" value="Bacteria"/>
</dbReference>
<keyword evidence="7" id="KW-1185">Reference proteome</keyword>
<reference evidence="7" key="1">
    <citation type="submission" date="2012-03" db="EMBL/GenBank/DDBJ databases">
        <title>Complete sequence of chromosome of Deinococcus peraridilitoris DSM 19664.</title>
        <authorList>
            <person name="Lucas S."/>
            <person name="Copeland A."/>
            <person name="Lapidus A."/>
            <person name="Glavina del Rio T."/>
            <person name="Dalin E."/>
            <person name="Tice H."/>
            <person name="Bruce D."/>
            <person name="Goodwin L."/>
            <person name="Pitluck S."/>
            <person name="Peters L."/>
            <person name="Mikhailova N."/>
            <person name="Lu M."/>
            <person name="Kyrpides N."/>
            <person name="Mavromatis K."/>
            <person name="Ivanova N."/>
            <person name="Brettin T."/>
            <person name="Detter J.C."/>
            <person name="Han C."/>
            <person name="Larimer F."/>
            <person name="Land M."/>
            <person name="Hauser L."/>
            <person name="Markowitz V."/>
            <person name="Cheng J.-F."/>
            <person name="Hugenholtz P."/>
            <person name="Woyke T."/>
            <person name="Wu D."/>
            <person name="Pukall R."/>
            <person name="Steenblock K."/>
            <person name="Brambilla E."/>
            <person name="Klenk H.-P."/>
            <person name="Eisen J.A."/>
        </authorList>
    </citation>
    <scope>NUCLEOTIDE SEQUENCE [LARGE SCALE GENOMIC DNA]</scope>
    <source>
        <strain evidence="7">DSM 19664 / LMG 22246 / CIP 109416 / KR-200</strain>
    </source>
</reference>
<dbReference type="PANTHER" id="PTHR11851:SF49">
    <property type="entry name" value="MITOCHONDRIAL-PROCESSING PEPTIDASE SUBUNIT ALPHA"/>
    <property type="match status" value="1"/>
</dbReference>
<dbReference type="Gene3D" id="3.30.830.10">
    <property type="entry name" value="Metalloenzyme, LuxS/M16 peptidase-like"/>
    <property type="match status" value="4"/>
</dbReference>
<evidence type="ECO:0000256" key="1">
    <source>
        <dbReference type="ARBA" id="ARBA00007261"/>
    </source>
</evidence>
<dbReference type="Pfam" id="PF00675">
    <property type="entry name" value="Peptidase_M16"/>
    <property type="match status" value="2"/>
</dbReference>
<name>L0A4J0_DEIPD</name>
<dbReference type="GO" id="GO:0046872">
    <property type="term" value="F:metal ion binding"/>
    <property type="evidence" value="ECO:0007669"/>
    <property type="project" value="InterPro"/>
</dbReference>
<dbReference type="RefSeq" id="WP_015236651.1">
    <property type="nucleotide sequence ID" value="NC_019793.1"/>
</dbReference>
<dbReference type="InterPro" id="IPR011249">
    <property type="entry name" value="Metalloenz_LuxS/M16"/>
</dbReference>
<evidence type="ECO:0000259" key="4">
    <source>
        <dbReference type="Pfam" id="PF00675"/>
    </source>
</evidence>
<feature type="domain" description="Peptidase M16 C-terminal" evidence="5">
    <location>
        <begin position="190"/>
        <end position="375"/>
    </location>
</feature>
<dbReference type="STRING" id="937777.Deipe_2888"/>
<feature type="domain" description="Peptidase M16 C-terminal" evidence="5">
    <location>
        <begin position="658"/>
        <end position="836"/>
    </location>
</feature>
<dbReference type="InterPro" id="IPR050361">
    <property type="entry name" value="MPP/UQCRC_Complex"/>
</dbReference>
<dbReference type="PANTHER" id="PTHR11851">
    <property type="entry name" value="METALLOPROTEASE"/>
    <property type="match status" value="1"/>
</dbReference>
<keyword evidence="3" id="KW-0732">Signal</keyword>
<dbReference type="SUPFAM" id="SSF63411">
    <property type="entry name" value="LuxS/MPP-like metallohydrolase"/>
    <property type="match status" value="4"/>
</dbReference>
<dbReference type="Pfam" id="PF05193">
    <property type="entry name" value="Peptidase_M16_C"/>
    <property type="match status" value="2"/>
</dbReference>
<protein>
    <submittedName>
        <fullName evidence="6">Putative Zn-dependent peptidase</fullName>
    </submittedName>
</protein>
<feature type="region of interest" description="Disordered" evidence="2">
    <location>
        <begin position="441"/>
        <end position="470"/>
    </location>
</feature>
<dbReference type="KEGG" id="dpd:Deipe_2888"/>
<evidence type="ECO:0000256" key="3">
    <source>
        <dbReference type="SAM" id="SignalP"/>
    </source>
</evidence>
<feature type="chain" id="PRO_5003939108" evidence="3">
    <location>
        <begin position="20"/>
        <end position="907"/>
    </location>
</feature>
<dbReference type="EMBL" id="CP003382">
    <property type="protein sequence ID" value="AFZ68349.1"/>
    <property type="molecule type" value="Genomic_DNA"/>
</dbReference>
<evidence type="ECO:0000256" key="2">
    <source>
        <dbReference type="SAM" id="MobiDB-lite"/>
    </source>
</evidence>
<dbReference type="PATRIC" id="fig|937777.3.peg.2904"/>
<feature type="domain" description="Peptidase M16 N-terminal" evidence="4">
    <location>
        <begin position="510"/>
        <end position="640"/>
    </location>
</feature>
<dbReference type="OrthoDB" id="9811314at2"/>
<evidence type="ECO:0000259" key="5">
    <source>
        <dbReference type="Pfam" id="PF05193"/>
    </source>
</evidence>
<accession>L0A4J0</accession>
<sequence>MKRSLMVTLLTCLLCEAGAQSLNSTQGVTRTVLENGLTVLTKEVTSAPVVTVQIYYKIGSRNEAPGVNGIAHQLEHMLFKGTQTRPVQFGRLFNALGAQSNAFTSYDQTGYYNTVEREKAFALLELEADRMKNAVINAGQLDSEKRVVLSEIEGNENSAAYRLSRAVQSAAFPKSPYGLTVGGTRRDIESFDAEKVSAYYQKYYSPEYATLVIVGDFKTAEMLQQVRAKFGPLGKAGTAPVNISEPLVPGSSEATLGNAPARAPIVLREPGATPIMNAVYPLPDINHPDVPALKVMDFVLLSGRTSRLYRSMFQSGLAAGGGTSPNHFLRGGWFSVSFTPTPGKTTQQLDAAYLSTIRELRDRGVSAEELTRAKTLIRAYEVLGNRSITAQAQQLGYDATTANDYQYTDKFLEAITKVTAADVQRVAQRYLQDNARTVGFFEPSQVTGQPEQGAGSTTTTQTNESYSAGPAVDPAELARYLPKFEAPTSPQVNLPQEIKLPNGVQLFLLRDTSTPTVTLSGAVRAGREFDTSAKAGLADLVAANLLSGTRSRSADQLGNLLDDNGVSLGASASRYQVSLNGASTSTTLPVLIDALTDVLQNAIFPADEFQLSRERTLQGIRVREDNPSSVAQRVFQQTLYPEGNPFHPFSSTESVGQLTRTDLEAFYKTHYRPDNTIISIVGDFDPARVRALLTEKLGNWQASGPVPSVTYPAARKPQGVVRQNPALPGKTQAVTFLGYPSIDRKDPNYYSSLILNQVLGGDTLSSRLGSEIRDRLGLTYGVQSAFQASVQPGPFTVVLQTNPADANRAVDATLALIRDVRERGLSVSEVETAKKSILSSYAIALADPGNLAGTFTGNAILGLPQRELRDFQAKISAITPQNVNAAARVLLDPQNILIVTAGPPQNR</sequence>
<evidence type="ECO:0000313" key="7">
    <source>
        <dbReference type="Proteomes" id="UP000010467"/>
    </source>
</evidence>
<organism evidence="6 7">
    <name type="scientific">Deinococcus peraridilitoris (strain DSM 19664 / LMG 22246 / CIP 109416 / KR-200)</name>
    <dbReference type="NCBI Taxonomy" id="937777"/>
    <lineage>
        <taxon>Bacteria</taxon>
        <taxon>Thermotogati</taxon>
        <taxon>Deinococcota</taxon>
        <taxon>Deinococci</taxon>
        <taxon>Deinococcales</taxon>
        <taxon>Deinococcaceae</taxon>
        <taxon>Deinococcus</taxon>
    </lineage>
</organism>
<comment type="similarity">
    <text evidence="1">Belongs to the peptidase M16 family.</text>
</comment>
<feature type="signal peptide" evidence="3">
    <location>
        <begin position="1"/>
        <end position="19"/>
    </location>
</feature>
<dbReference type="InterPro" id="IPR007863">
    <property type="entry name" value="Peptidase_M16_C"/>
</dbReference>
<feature type="domain" description="Peptidase M16 N-terminal" evidence="4">
    <location>
        <begin position="39"/>
        <end position="184"/>
    </location>
</feature>
<dbReference type="AlphaFoldDB" id="L0A4J0"/>
<gene>
    <name evidence="6" type="ordered locus">Deipe_2888</name>
</gene>
<evidence type="ECO:0000313" key="6">
    <source>
        <dbReference type="EMBL" id="AFZ68349.1"/>
    </source>
</evidence>
<proteinExistence type="inferred from homology"/>